<name>A0ABW4W0F0_9BACI</name>
<evidence type="ECO:0000259" key="1">
    <source>
        <dbReference type="Pfam" id="PF13460"/>
    </source>
</evidence>
<dbReference type="InterPro" id="IPR051783">
    <property type="entry name" value="NAD(P)-dependent_oxidoreduct"/>
</dbReference>
<comment type="caution">
    <text evidence="2">The sequence shown here is derived from an EMBL/GenBank/DDBJ whole genome shotgun (WGS) entry which is preliminary data.</text>
</comment>
<gene>
    <name evidence="2" type="ORF">ACFSJF_08365</name>
</gene>
<dbReference type="SUPFAM" id="SSF51735">
    <property type="entry name" value="NAD(P)-binding Rossmann-fold domains"/>
    <property type="match status" value="1"/>
</dbReference>
<dbReference type="InterPro" id="IPR016040">
    <property type="entry name" value="NAD(P)-bd_dom"/>
</dbReference>
<protein>
    <submittedName>
        <fullName evidence="2">SDR family NAD(P)-dependent oxidoreductase</fullName>
    </submittedName>
</protein>
<dbReference type="PANTHER" id="PTHR48079:SF6">
    <property type="entry name" value="NAD(P)-BINDING DOMAIN-CONTAINING PROTEIN-RELATED"/>
    <property type="match status" value="1"/>
</dbReference>
<proteinExistence type="predicted"/>
<dbReference type="InterPro" id="IPR036291">
    <property type="entry name" value="NAD(P)-bd_dom_sf"/>
</dbReference>
<dbReference type="Gene3D" id="3.40.50.720">
    <property type="entry name" value="NAD(P)-binding Rossmann-like Domain"/>
    <property type="match status" value="1"/>
</dbReference>
<dbReference type="Pfam" id="PF13460">
    <property type="entry name" value="NAD_binding_10"/>
    <property type="match status" value="1"/>
</dbReference>
<evidence type="ECO:0000313" key="3">
    <source>
        <dbReference type="Proteomes" id="UP001597383"/>
    </source>
</evidence>
<dbReference type="EMBL" id="JBHUHQ010000014">
    <property type="protein sequence ID" value="MFD2044275.1"/>
    <property type="molecule type" value="Genomic_DNA"/>
</dbReference>
<evidence type="ECO:0000313" key="2">
    <source>
        <dbReference type="EMBL" id="MFD2044275.1"/>
    </source>
</evidence>
<accession>A0ABW4W0F0</accession>
<reference evidence="3" key="1">
    <citation type="journal article" date="2019" name="Int. J. Syst. Evol. Microbiol.">
        <title>The Global Catalogue of Microorganisms (GCM) 10K type strain sequencing project: providing services to taxonomists for standard genome sequencing and annotation.</title>
        <authorList>
            <consortium name="The Broad Institute Genomics Platform"/>
            <consortium name="The Broad Institute Genome Sequencing Center for Infectious Disease"/>
            <person name="Wu L."/>
            <person name="Ma J."/>
        </authorList>
    </citation>
    <scope>NUCLEOTIDE SEQUENCE [LARGE SCALE GENOMIC DNA]</scope>
    <source>
        <strain evidence="3">R28</strain>
    </source>
</reference>
<feature type="domain" description="NAD(P)-binding" evidence="1">
    <location>
        <begin position="7"/>
        <end position="156"/>
    </location>
</feature>
<dbReference type="RefSeq" id="WP_377556591.1">
    <property type="nucleotide sequence ID" value="NZ_JBHUHQ010000014.1"/>
</dbReference>
<dbReference type="Proteomes" id="UP001597383">
    <property type="component" value="Unassembled WGS sequence"/>
</dbReference>
<organism evidence="2 3">
    <name type="scientific">Ornithinibacillus salinisoli</name>
    <dbReference type="NCBI Taxonomy" id="1848459"/>
    <lineage>
        <taxon>Bacteria</taxon>
        <taxon>Bacillati</taxon>
        <taxon>Bacillota</taxon>
        <taxon>Bacilli</taxon>
        <taxon>Bacillales</taxon>
        <taxon>Bacillaceae</taxon>
        <taxon>Ornithinibacillus</taxon>
    </lineage>
</organism>
<keyword evidence="3" id="KW-1185">Reference proteome</keyword>
<dbReference type="PANTHER" id="PTHR48079">
    <property type="entry name" value="PROTEIN YEEZ"/>
    <property type="match status" value="1"/>
</dbReference>
<sequence>MKALVLGASGGMGYAIVNELSNRGIEVIAFARKEKKLKEMFNGNSNVSITSGDVFNQSELEQAAQNVDVIFQAINIPYSDWEAHLLPLTKNVITATKNVQAKLAVVDNIYAYGRSNGKKVNESTPKKPNTKKGKLRLKMADMIKESGVTYFIAHFPDFYGPYAENAQLNYMIRSIVAGKKSRFIGKKDVLREHIYTPDGAKAIVELAFRDNAYGESWNIPAYDVISGEEVIQHIRDLTDYDKPVGMVTRNMLRMVGIVDKQMREFVEMQYLNEEPVVLDGAKYEKFIGPVPRTPYREGIKNTIKSYQ</sequence>